<evidence type="ECO:0000256" key="2">
    <source>
        <dbReference type="SAM" id="Phobius"/>
    </source>
</evidence>
<dbReference type="InterPro" id="IPR003961">
    <property type="entry name" value="FN3_dom"/>
</dbReference>
<dbReference type="InterPro" id="IPR036116">
    <property type="entry name" value="FN3_sf"/>
</dbReference>
<evidence type="ECO:0000259" key="3">
    <source>
        <dbReference type="PROSITE" id="PS50853"/>
    </source>
</evidence>
<dbReference type="CDD" id="cd00063">
    <property type="entry name" value="FN3"/>
    <property type="match status" value="1"/>
</dbReference>
<evidence type="ECO:0000256" key="1">
    <source>
        <dbReference type="SAM" id="MobiDB-lite"/>
    </source>
</evidence>
<feature type="domain" description="Fibronectin type-III" evidence="3">
    <location>
        <begin position="1"/>
        <end position="91"/>
    </location>
</feature>
<keyword evidence="2" id="KW-0812">Transmembrane</keyword>
<name>A0A979FMX6_HYAAZ</name>
<dbReference type="RefSeq" id="XP_047738410.1">
    <property type="nucleotide sequence ID" value="XM_047882454.1"/>
</dbReference>
<accession>A0A979FMX6</accession>
<dbReference type="GeneID" id="125178522"/>
<dbReference type="KEGG" id="hazt:125178522"/>
<keyword evidence="2" id="KW-0472">Membrane</keyword>
<proteinExistence type="predicted"/>
<dbReference type="PROSITE" id="PS50853">
    <property type="entry name" value="FN3"/>
    <property type="match status" value="1"/>
</dbReference>
<gene>
    <name evidence="5" type="primary">LOC125178522</name>
</gene>
<dbReference type="Proteomes" id="UP000694843">
    <property type="component" value="Unplaced"/>
</dbReference>
<evidence type="ECO:0000313" key="5">
    <source>
        <dbReference type="RefSeq" id="XP_047738410.1"/>
    </source>
</evidence>
<feature type="region of interest" description="Disordered" evidence="1">
    <location>
        <begin position="1"/>
        <end position="30"/>
    </location>
</feature>
<evidence type="ECO:0000313" key="4">
    <source>
        <dbReference type="Proteomes" id="UP000694843"/>
    </source>
</evidence>
<dbReference type="AlphaFoldDB" id="A0A979FMX6"/>
<feature type="compositionally biased region" description="Polar residues" evidence="1">
    <location>
        <begin position="12"/>
        <end position="30"/>
    </location>
</feature>
<feature type="transmembrane region" description="Helical" evidence="2">
    <location>
        <begin position="99"/>
        <end position="122"/>
    </location>
</feature>
<keyword evidence="4" id="KW-1185">Reference proteome</keyword>
<dbReference type="SUPFAM" id="SSF49265">
    <property type="entry name" value="Fibronectin type III"/>
    <property type="match status" value="1"/>
</dbReference>
<keyword evidence="2" id="KW-1133">Transmembrane helix</keyword>
<sequence>MTPEATLPAANNAETYNTDSTSTRKNVSSRESSPEQFVLVYKIKSNSTSEALSVNLTGLSPGTEYCITVRGVTSSSKKGAETVIVFKTDEENISSEDNYIIAFICCSCAVALVVVIMAIFVIKFRRRPKILLGENCDEGRFHAQLDNLTQVW</sequence>
<protein>
    <submittedName>
        <fullName evidence="5">Uncharacterized protein LOC125178522</fullName>
    </submittedName>
</protein>
<dbReference type="Gene3D" id="2.60.40.10">
    <property type="entry name" value="Immunoglobulins"/>
    <property type="match status" value="1"/>
</dbReference>
<dbReference type="InterPro" id="IPR013783">
    <property type="entry name" value="Ig-like_fold"/>
</dbReference>
<organism evidence="4 5">
    <name type="scientific">Hyalella azteca</name>
    <name type="common">Amphipod</name>
    <dbReference type="NCBI Taxonomy" id="294128"/>
    <lineage>
        <taxon>Eukaryota</taxon>
        <taxon>Metazoa</taxon>
        <taxon>Ecdysozoa</taxon>
        <taxon>Arthropoda</taxon>
        <taxon>Crustacea</taxon>
        <taxon>Multicrustacea</taxon>
        <taxon>Malacostraca</taxon>
        <taxon>Eumalacostraca</taxon>
        <taxon>Peracarida</taxon>
        <taxon>Amphipoda</taxon>
        <taxon>Senticaudata</taxon>
        <taxon>Talitrida</taxon>
        <taxon>Talitroidea</taxon>
        <taxon>Hyalellidae</taxon>
        <taxon>Hyalella</taxon>
    </lineage>
</organism>
<reference evidence="5" key="1">
    <citation type="submission" date="2025-08" db="UniProtKB">
        <authorList>
            <consortium name="RefSeq"/>
        </authorList>
    </citation>
    <scope>IDENTIFICATION</scope>
    <source>
        <tissue evidence="5">Whole organism</tissue>
    </source>
</reference>